<accession>A0AAV7UY40</accession>
<evidence type="ECO:0000313" key="2">
    <source>
        <dbReference type="EMBL" id="KAJ1194020.1"/>
    </source>
</evidence>
<evidence type="ECO:0000256" key="1">
    <source>
        <dbReference type="SAM" id="MobiDB-lite"/>
    </source>
</evidence>
<keyword evidence="3" id="KW-1185">Reference proteome</keyword>
<feature type="region of interest" description="Disordered" evidence="1">
    <location>
        <begin position="1"/>
        <end position="141"/>
    </location>
</feature>
<reference evidence="2" key="1">
    <citation type="journal article" date="2022" name="bioRxiv">
        <title>Sequencing and chromosome-scale assembly of the giantPleurodeles waltlgenome.</title>
        <authorList>
            <person name="Brown T."/>
            <person name="Elewa A."/>
            <person name="Iarovenko S."/>
            <person name="Subramanian E."/>
            <person name="Araus A.J."/>
            <person name="Petzold A."/>
            <person name="Susuki M."/>
            <person name="Suzuki K.-i.T."/>
            <person name="Hayashi T."/>
            <person name="Toyoda A."/>
            <person name="Oliveira C."/>
            <person name="Osipova E."/>
            <person name="Leigh N.D."/>
            <person name="Simon A."/>
            <person name="Yun M.H."/>
        </authorList>
    </citation>
    <scope>NUCLEOTIDE SEQUENCE</scope>
    <source>
        <strain evidence="2">20211129_DDA</strain>
        <tissue evidence="2">Liver</tissue>
    </source>
</reference>
<sequence length="141" mass="14322">MEATRVQSEVLSGRPSTKALNSGPASSILLEVSGPGSHHRSAPSECLPPAGPSTHQPEARESGGPEELPSRGSEGAQRVGAPSRRTPAAKKKGGGGEPRPEAAADQATRGSPALSSPLPLGREQPQRLPSPTRTAEASARG</sequence>
<proteinExistence type="predicted"/>
<organism evidence="2 3">
    <name type="scientific">Pleurodeles waltl</name>
    <name type="common">Iberian ribbed newt</name>
    <dbReference type="NCBI Taxonomy" id="8319"/>
    <lineage>
        <taxon>Eukaryota</taxon>
        <taxon>Metazoa</taxon>
        <taxon>Chordata</taxon>
        <taxon>Craniata</taxon>
        <taxon>Vertebrata</taxon>
        <taxon>Euteleostomi</taxon>
        <taxon>Amphibia</taxon>
        <taxon>Batrachia</taxon>
        <taxon>Caudata</taxon>
        <taxon>Salamandroidea</taxon>
        <taxon>Salamandridae</taxon>
        <taxon>Pleurodelinae</taxon>
        <taxon>Pleurodeles</taxon>
    </lineage>
</organism>
<name>A0AAV7UY40_PLEWA</name>
<dbReference type="EMBL" id="JANPWB010000004">
    <property type="protein sequence ID" value="KAJ1194020.1"/>
    <property type="molecule type" value="Genomic_DNA"/>
</dbReference>
<dbReference type="Proteomes" id="UP001066276">
    <property type="component" value="Chromosome 2_2"/>
</dbReference>
<evidence type="ECO:0000313" key="3">
    <source>
        <dbReference type="Proteomes" id="UP001066276"/>
    </source>
</evidence>
<protein>
    <submittedName>
        <fullName evidence="2">Uncharacterized protein</fullName>
    </submittedName>
</protein>
<dbReference type="AlphaFoldDB" id="A0AAV7UY40"/>
<comment type="caution">
    <text evidence="2">The sequence shown here is derived from an EMBL/GenBank/DDBJ whole genome shotgun (WGS) entry which is preliminary data.</text>
</comment>
<feature type="compositionally biased region" description="Polar residues" evidence="1">
    <location>
        <begin position="1"/>
        <end position="25"/>
    </location>
</feature>
<gene>
    <name evidence="2" type="ORF">NDU88_003315</name>
</gene>